<dbReference type="AlphaFoldDB" id="A0A1R2APE1"/>
<accession>A0A1R2APE1</accession>
<dbReference type="Proteomes" id="UP000187209">
    <property type="component" value="Unassembled WGS sequence"/>
</dbReference>
<organism evidence="2 3">
    <name type="scientific">Stentor coeruleus</name>
    <dbReference type="NCBI Taxonomy" id="5963"/>
    <lineage>
        <taxon>Eukaryota</taxon>
        <taxon>Sar</taxon>
        <taxon>Alveolata</taxon>
        <taxon>Ciliophora</taxon>
        <taxon>Postciliodesmatophora</taxon>
        <taxon>Heterotrichea</taxon>
        <taxon>Heterotrichida</taxon>
        <taxon>Stentoridae</taxon>
        <taxon>Stentor</taxon>
    </lineage>
</organism>
<gene>
    <name evidence="2" type="ORF">SteCoe_36832</name>
</gene>
<name>A0A1R2APE1_9CILI</name>
<sequence length="163" mass="18977">MENRDLSQYLNQTNSNLEETIALLNGLTISPQDLPRLYAQALVKNFQHVTKDEAVDIATNTFVQFHQEMQNLEGKSSQSSLLRPLDTDNFANEMQKLIQDNLTLKKAVIKLKEKADEVENIERENYELKNVIHQLHVANYMLKIHLQNALERKQDIKKEKDIF</sequence>
<keyword evidence="1" id="KW-0175">Coiled coil</keyword>
<evidence type="ECO:0000256" key="1">
    <source>
        <dbReference type="SAM" id="Coils"/>
    </source>
</evidence>
<reference evidence="2 3" key="1">
    <citation type="submission" date="2016-11" db="EMBL/GenBank/DDBJ databases">
        <title>The macronuclear genome of Stentor coeruleus: a giant cell with tiny introns.</title>
        <authorList>
            <person name="Slabodnick M."/>
            <person name="Ruby J.G."/>
            <person name="Reiff S.B."/>
            <person name="Swart E.C."/>
            <person name="Gosai S."/>
            <person name="Prabakaran S."/>
            <person name="Witkowska E."/>
            <person name="Larue G.E."/>
            <person name="Fisher S."/>
            <person name="Freeman R.M."/>
            <person name="Gunawardena J."/>
            <person name="Chu W."/>
            <person name="Stover N.A."/>
            <person name="Gregory B.D."/>
            <person name="Nowacki M."/>
            <person name="Derisi J."/>
            <person name="Roy S.W."/>
            <person name="Marshall W.F."/>
            <person name="Sood P."/>
        </authorList>
    </citation>
    <scope>NUCLEOTIDE SEQUENCE [LARGE SCALE GENOMIC DNA]</scope>
    <source>
        <strain evidence="2">WM001</strain>
    </source>
</reference>
<protein>
    <submittedName>
        <fullName evidence="2">Uncharacterized protein</fullName>
    </submittedName>
</protein>
<feature type="coiled-coil region" evidence="1">
    <location>
        <begin position="94"/>
        <end position="131"/>
    </location>
</feature>
<evidence type="ECO:0000313" key="3">
    <source>
        <dbReference type="Proteomes" id="UP000187209"/>
    </source>
</evidence>
<dbReference type="EMBL" id="MPUH01001743">
    <property type="protein sequence ID" value="OMJ66349.1"/>
    <property type="molecule type" value="Genomic_DNA"/>
</dbReference>
<keyword evidence="3" id="KW-1185">Reference proteome</keyword>
<evidence type="ECO:0000313" key="2">
    <source>
        <dbReference type="EMBL" id="OMJ66349.1"/>
    </source>
</evidence>
<comment type="caution">
    <text evidence="2">The sequence shown here is derived from an EMBL/GenBank/DDBJ whole genome shotgun (WGS) entry which is preliminary data.</text>
</comment>
<proteinExistence type="predicted"/>